<accession>A0AAD5UYS3</accession>
<name>A0AAD5UYS3_9APHY</name>
<feature type="region of interest" description="Disordered" evidence="1">
    <location>
        <begin position="450"/>
        <end position="475"/>
    </location>
</feature>
<evidence type="ECO:0000256" key="1">
    <source>
        <dbReference type="SAM" id="MobiDB-lite"/>
    </source>
</evidence>
<keyword evidence="2" id="KW-0472">Membrane</keyword>
<feature type="compositionally biased region" description="Low complexity" evidence="1">
    <location>
        <begin position="450"/>
        <end position="460"/>
    </location>
</feature>
<dbReference type="Proteomes" id="UP001212997">
    <property type="component" value="Unassembled WGS sequence"/>
</dbReference>
<feature type="region of interest" description="Disordered" evidence="1">
    <location>
        <begin position="518"/>
        <end position="630"/>
    </location>
</feature>
<feature type="compositionally biased region" description="Basic and acidic residues" evidence="1">
    <location>
        <begin position="542"/>
        <end position="553"/>
    </location>
</feature>
<dbReference type="GO" id="GO:0005975">
    <property type="term" value="P:carbohydrate metabolic process"/>
    <property type="evidence" value="ECO:0007669"/>
    <property type="project" value="InterPro"/>
</dbReference>
<feature type="transmembrane region" description="Helical" evidence="2">
    <location>
        <begin position="481"/>
        <end position="504"/>
    </location>
</feature>
<dbReference type="AlphaFoldDB" id="A0AAD5UYS3"/>
<organism evidence="3 4">
    <name type="scientific">Meripilus lineatus</name>
    <dbReference type="NCBI Taxonomy" id="2056292"/>
    <lineage>
        <taxon>Eukaryota</taxon>
        <taxon>Fungi</taxon>
        <taxon>Dikarya</taxon>
        <taxon>Basidiomycota</taxon>
        <taxon>Agaricomycotina</taxon>
        <taxon>Agaricomycetes</taxon>
        <taxon>Polyporales</taxon>
        <taxon>Meripilaceae</taxon>
        <taxon>Meripilus</taxon>
    </lineage>
</organism>
<dbReference type="SUPFAM" id="SSF48208">
    <property type="entry name" value="Six-hairpin glycosidases"/>
    <property type="match status" value="1"/>
</dbReference>
<proteinExistence type="predicted"/>
<sequence>MQSGTVGTSAATSDVRSSPGSFGLKKALCSEQYLEPPLFDPISEEPLKCSGFDIRLACFCSSSTYRSRSAVVKTLVSHLRGGSKPTSNHSQSERAVIAQSVVESVIPLFSADILQVSGLEFAETAELYCAISLYDQLASNMSHKGTVQSMLTSVPALNPGFYSASEWALTAVYAFRAYSDSSFLDIAATLWDEVSSFLISEQDAATGTHPRMNVTFAKTCQGASTAGGVFLDANGTNPLSAYLFEATSDSKYADAAELALNFIKLHLYNGTMIHEGITFSGAGSPDDACSSSPFFQAFILGLCFEGISVYANATGNSEWMSFIQNLIGGIIKSPGFPLLNGILANGSEIIHTSDDPLNRLDGEGQATKGLFVRGIYVAWSRIDPTTAIAQLIKAFLTVQYNALLDLASEPGVYQFSSKWQGPPYGQLLPWGQAAALPVLDAALGLVTDPTASHSSSPTASQIPNSTASQSTSPTKNANVPLITGVSVAAAAVLLVPIILAYLVWRRRRRYASISGDRETLSQNANRTLDPPSGIRPFTLDPPHGEDNASRPEKSISTGGVLSYHERKTARSDPAASQSTNPPSTDEVQFYDHDTSDIALAGSSHASVGLPATPDSTPAHKPTPATTSTGT</sequence>
<protein>
    <recommendedName>
        <fullName evidence="5">Glycoside hydrolase family 76 protein</fullName>
    </recommendedName>
</protein>
<feature type="compositionally biased region" description="Polar residues" evidence="1">
    <location>
        <begin position="461"/>
        <end position="475"/>
    </location>
</feature>
<keyword evidence="2" id="KW-1133">Transmembrane helix</keyword>
<evidence type="ECO:0008006" key="5">
    <source>
        <dbReference type="Google" id="ProtNLM"/>
    </source>
</evidence>
<evidence type="ECO:0000256" key="2">
    <source>
        <dbReference type="SAM" id="Phobius"/>
    </source>
</evidence>
<evidence type="ECO:0000313" key="4">
    <source>
        <dbReference type="Proteomes" id="UP001212997"/>
    </source>
</evidence>
<feature type="compositionally biased region" description="Polar residues" evidence="1">
    <location>
        <begin position="574"/>
        <end position="586"/>
    </location>
</feature>
<gene>
    <name evidence="3" type="ORF">NLI96_g7677</name>
</gene>
<evidence type="ECO:0000313" key="3">
    <source>
        <dbReference type="EMBL" id="KAJ3481420.1"/>
    </source>
</evidence>
<dbReference type="Gene3D" id="1.50.10.20">
    <property type="match status" value="1"/>
</dbReference>
<reference evidence="3" key="1">
    <citation type="submission" date="2022-07" db="EMBL/GenBank/DDBJ databases">
        <title>Genome Sequence of Physisporinus lineatus.</title>
        <authorList>
            <person name="Buettner E."/>
        </authorList>
    </citation>
    <scope>NUCLEOTIDE SEQUENCE</scope>
    <source>
        <strain evidence="3">VT162</strain>
    </source>
</reference>
<keyword evidence="2" id="KW-0812">Transmembrane</keyword>
<comment type="caution">
    <text evidence="3">The sequence shown here is derived from an EMBL/GenBank/DDBJ whole genome shotgun (WGS) entry which is preliminary data.</text>
</comment>
<dbReference type="EMBL" id="JANAWD010000322">
    <property type="protein sequence ID" value="KAJ3481420.1"/>
    <property type="molecule type" value="Genomic_DNA"/>
</dbReference>
<feature type="region of interest" description="Disordered" evidence="1">
    <location>
        <begin position="1"/>
        <end position="20"/>
    </location>
</feature>
<dbReference type="InterPro" id="IPR008928">
    <property type="entry name" value="6-hairpin_glycosidase_sf"/>
</dbReference>
<keyword evidence="4" id="KW-1185">Reference proteome</keyword>